<dbReference type="Pfam" id="PF13417">
    <property type="entry name" value="GST_N_3"/>
    <property type="match status" value="1"/>
</dbReference>
<protein>
    <recommendedName>
        <fullName evidence="5">GST N-terminal domain-containing protein</fullName>
    </recommendedName>
</protein>
<dbReference type="SUPFAM" id="SSF52833">
    <property type="entry name" value="Thioredoxin-like"/>
    <property type="match status" value="2"/>
</dbReference>
<sequence>MAPAEKPVLFHYPSSIYSHRVLWYLWLRGIAYDECIQPPIMPRPDLASIDVGYHKIPLMAIGKDVYCDSRFIISKLDTLYPNSQLAPSTPAEAGIRKLFENWTIDGGIFGNAVKLIPYWIDSGILQNEVLLDDLQTLMGGRRFTAEMMEAGRPDGLQALRQAFDMLENTFLIDGRDWILGTNQPTLADIDAVWPFEWLLMDRAMTGSLPEANFGEKTYPKVHAWVRRFMAQVQRKKKEAVKATALDGETMASRTLGASSSPENVVFINDDPLSLKQGDEVEVFPSDYRNMGKSAGALMGLTTTELVIRNKKGLHLHFPRWNFSAKKVGHASTISTSVTLANKIPRMRLLYHPGSPFVRKVFMLAHELGLAKHITLQKVVICPVPIAGWSDNNAEVAVYNPMAKIPCLISDDVPDGIFDSRIICEYLTNLAGVSPKKDTRYWQLYTLHACADGIMDAVILIIYEVRIRKERGLYFDEWVEGQKQKILRVLDRLEVAAKDHILPDPADGPASADEVAVVVAISVSAQIKFPDIEWSKGRPNLVEWMEKWEDRASCVNTPPGKDWVVGTEEESVFKI</sequence>
<evidence type="ECO:0000313" key="3">
    <source>
        <dbReference type="EMBL" id="KAF1947163.1"/>
    </source>
</evidence>
<evidence type="ECO:0000259" key="2">
    <source>
        <dbReference type="PROSITE" id="PS50405"/>
    </source>
</evidence>
<dbReference type="GO" id="GO:0016034">
    <property type="term" value="F:maleylacetoacetate isomerase activity"/>
    <property type="evidence" value="ECO:0007669"/>
    <property type="project" value="TreeGrafter"/>
</dbReference>
<feature type="domain" description="GST N-terminal" evidence="1">
    <location>
        <begin position="344"/>
        <end position="434"/>
    </location>
</feature>
<dbReference type="Pfam" id="PF25907">
    <property type="entry name" value="DUF7962"/>
    <property type="match status" value="1"/>
</dbReference>
<dbReference type="CDD" id="cd00299">
    <property type="entry name" value="GST_C_family"/>
    <property type="match status" value="1"/>
</dbReference>
<dbReference type="Gene3D" id="3.40.30.10">
    <property type="entry name" value="Glutaredoxin"/>
    <property type="match status" value="1"/>
</dbReference>
<reference evidence="3" key="1">
    <citation type="journal article" date="2020" name="Stud. Mycol.">
        <title>101 Dothideomycetes genomes: a test case for predicting lifestyles and emergence of pathogens.</title>
        <authorList>
            <person name="Haridas S."/>
            <person name="Albert R."/>
            <person name="Binder M."/>
            <person name="Bloem J."/>
            <person name="Labutti K."/>
            <person name="Salamov A."/>
            <person name="Andreopoulos B."/>
            <person name="Baker S."/>
            <person name="Barry K."/>
            <person name="Bills G."/>
            <person name="Bluhm B."/>
            <person name="Cannon C."/>
            <person name="Castanera R."/>
            <person name="Culley D."/>
            <person name="Daum C."/>
            <person name="Ezra D."/>
            <person name="Gonzalez J."/>
            <person name="Henrissat B."/>
            <person name="Kuo A."/>
            <person name="Liang C."/>
            <person name="Lipzen A."/>
            <person name="Lutzoni F."/>
            <person name="Magnuson J."/>
            <person name="Mondo S."/>
            <person name="Nolan M."/>
            <person name="Ohm R."/>
            <person name="Pangilinan J."/>
            <person name="Park H.-J."/>
            <person name="Ramirez L."/>
            <person name="Alfaro M."/>
            <person name="Sun H."/>
            <person name="Tritt A."/>
            <person name="Yoshinaga Y."/>
            <person name="Zwiers L.-H."/>
            <person name="Turgeon B."/>
            <person name="Goodwin S."/>
            <person name="Spatafora J."/>
            <person name="Crous P."/>
            <person name="Grigoriev I."/>
        </authorList>
    </citation>
    <scope>NUCLEOTIDE SEQUENCE</scope>
    <source>
        <strain evidence="3">CBS 161.51</strain>
    </source>
</reference>
<evidence type="ECO:0008006" key="5">
    <source>
        <dbReference type="Google" id="ProtNLM"/>
    </source>
</evidence>
<keyword evidence="4" id="KW-1185">Reference proteome</keyword>
<name>A0A6A5T3I3_9PLEO</name>
<dbReference type="EMBL" id="ML975999">
    <property type="protein sequence ID" value="KAF1947163.1"/>
    <property type="molecule type" value="Genomic_DNA"/>
</dbReference>
<organism evidence="3 4">
    <name type="scientific">Clathrospora elynae</name>
    <dbReference type="NCBI Taxonomy" id="706981"/>
    <lineage>
        <taxon>Eukaryota</taxon>
        <taxon>Fungi</taxon>
        <taxon>Dikarya</taxon>
        <taxon>Ascomycota</taxon>
        <taxon>Pezizomycotina</taxon>
        <taxon>Dothideomycetes</taxon>
        <taxon>Pleosporomycetidae</taxon>
        <taxon>Pleosporales</taxon>
        <taxon>Diademaceae</taxon>
        <taxon>Clathrospora</taxon>
    </lineage>
</organism>
<dbReference type="Gene3D" id="3.40.30.110">
    <property type="match status" value="2"/>
</dbReference>
<dbReference type="InterPro" id="IPR036249">
    <property type="entry name" value="Thioredoxin-like_sf"/>
</dbReference>
<dbReference type="GO" id="GO:0006559">
    <property type="term" value="P:L-phenylalanine catabolic process"/>
    <property type="evidence" value="ECO:0007669"/>
    <property type="project" value="TreeGrafter"/>
</dbReference>
<dbReference type="GO" id="GO:0006749">
    <property type="term" value="P:glutathione metabolic process"/>
    <property type="evidence" value="ECO:0007669"/>
    <property type="project" value="TreeGrafter"/>
</dbReference>
<dbReference type="InterPro" id="IPR036282">
    <property type="entry name" value="Glutathione-S-Trfase_C_sf"/>
</dbReference>
<dbReference type="SUPFAM" id="SSF47616">
    <property type="entry name" value="GST C-terminal domain-like"/>
    <property type="match status" value="2"/>
</dbReference>
<dbReference type="PANTHER" id="PTHR42673">
    <property type="entry name" value="MALEYLACETOACETATE ISOMERASE"/>
    <property type="match status" value="1"/>
</dbReference>
<dbReference type="Gene3D" id="1.20.1050.10">
    <property type="match status" value="2"/>
</dbReference>
<dbReference type="CDD" id="cd00570">
    <property type="entry name" value="GST_N_family"/>
    <property type="match status" value="1"/>
</dbReference>
<proteinExistence type="predicted"/>
<evidence type="ECO:0000313" key="4">
    <source>
        <dbReference type="Proteomes" id="UP000800038"/>
    </source>
</evidence>
<dbReference type="PROSITE" id="PS50404">
    <property type="entry name" value="GST_NTER"/>
    <property type="match status" value="1"/>
</dbReference>
<evidence type="ECO:0000259" key="1">
    <source>
        <dbReference type="PROSITE" id="PS50404"/>
    </source>
</evidence>
<dbReference type="InterPro" id="IPR010987">
    <property type="entry name" value="Glutathione-S-Trfase_C-like"/>
</dbReference>
<dbReference type="PANTHER" id="PTHR42673:SF4">
    <property type="entry name" value="MALEYLACETOACETATE ISOMERASE"/>
    <property type="match status" value="1"/>
</dbReference>
<dbReference type="PROSITE" id="PS50405">
    <property type="entry name" value="GST_CTER"/>
    <property type="match status" value="1"/>
</dbReference>
<dbReference type="GO" id="GO:0004364">
    <property type="term" value="F:glutathione transferase activity"/>
    <property type="evidence" value="ECO:0007669"/>
    <property type="project" value="TreeGrafter"/>
</dbReference>
<feature type="domain" description="GST C-terminal" evidence="2">
    <location>
        <begin position="89"/>
        <end position="245"/>
    </location>
</feature>
<dbReference type="Proteomes" id="UP000800038">
    <property type="component" value="Unassembled WGS sequence"/>
</dbReference>
<dbReference type="AlphaFoldDB" id="A0A6A5T3I3"/>
<dbReference type="Pfam" id="PF13409">
    <property type="entry name" value="GST_N_2"/>
    <property type="match status" value="1"/>
</dbReference>
<dbReference type="InterPro" id="IPR058268">
    <property type="entry name" value="DUF7962"/>
</dbReference>
<accession>A0A6A5T3I3</accession>
<gene>
    <name evidence="3" type="ORF">EJ02DRAFT_392147</name>
</gene>
<dbReference type="OrthoDB" id="202840at2759"/>
<dbReference type="InterPro" id="IPR004045">
    <property type="entry name" value="Glutathione_S-Trfase_N"/>
</dbReference>